<dbReference type="GO" id="GO:0005634">
    <property type="term" value="C:nucleus"/>
    <property type="evidence" value="ECO:0007669"/>
    <property type="project" value="UniProtKB-SubCell"/>
</dbReference>
<feature type="region of interest" description="Disordered" evidence="4">
    <location>
        <begin position="448"/>
        <end position="474"/>
    </location>
</feature>
<evidence type="ECO:0000313" key="7">
    <source>
        <dbReference type="Proteomes" id="UP000653305"/>
    </source>
</evidence>
<sequence length="802" mass="87460">MAASEGMYNVALKPKLLRSLLREYVPDERHPFSNPSELSYVVSTVKNHKLLSEWAPQPVEQDLVEAWKSAVDSWVNRLLTLASSNLSPEVSNFVKAASCASLSDMFTRLSGFSIAKKDGTSKATIVIQPALKLLNEDTFVLEEAICLLCTMINYFPLSVHRHHDSVEAAIILKIMSGKCCGTVLKKLAYGLSLLPKSRGDEDSWSLMMDKILIHINSQLNDAFQGLEEEAKSTQTMRALVPSGKEPPLPLGGLAMSERTSDFSTRRPERLLGSGVSTLMQCCCDMLTISYPVMVPVPVCGLIALAVRVLMVDVSLSLSSYSFMTTLKQEFICSEIPLLQLHSLEILAAVVKILSSQLLPHAAGIVQVLKEYLRTCKFPDLKIKAYSILKVLLLSMGTGTAIHISQDIVINVSIDLDFLGGEKDGKSAGTQTNAHQGLLSNSHQRKRKHSFMVRSSQEQPAHDHSDVGNPHSSTPTSLKIAALEALEALLTMGGSMRSESWRGNVDHLLITVATKAFKGGWSREEKKVFFSGDPMPKWADFQLAALRALLASLLSPGQTRPSHFALGLELFHRGMQETGTKLGEYCGHALLALEVLIHPRALPLLDSSADEYKVLSHKSRDVIYPSGDRQISIFQAGTIGKGPGEPESIDDDLNENWLGNDDETKIQITDRQKPPASGPNDKSMADTYEKMSESLGYRNTMNQRTAADDGDVGARSGAGALESVELEPVSGRVALVDNDVTVKSDVISEVCKGSASTSGEQESEKKNDECATIVERISAMFESDNERSDDSLPDIVDGDPDSD</sequence>
<feature type="compositionally biased region" description="Basic and acidic residues" evidence="4">
    <location>
        <begin position="661"/>
        <end position="672"/>
    </location>
</feature>
<evidence type="ECO:0000256" key="4">
    <source>
        <dbReference type="SAM" id="MobiDB-lite"/>
    </source>
</evidence>
<dbReference type="PANTHER" id="PTHR34105">
    <property type="entry name" value="PROLINE-, GLUTAMIC ACID- AND LEUCINE-RICH PROTEIN 1"/>
    <property type="match status" value="1"/>
</dbReference>
<feature type="domain" description="Pre-rRNA-processing protein RIX1 N-terminal" evidence="5">
    <location>
        <begin position="86"/>
        <end position="177"/>
    </location>
</feature>
<comment type="similarity">
    <text evidence="2">Belongs to the RIX1/PELP1 family.</text>
</comment>
<protein>
    <recommendedName>
        <fullName evidence="5">Pre-rRNA-processing protein RIX1 N-terminal domain-containing protein</fullName>
    </recommendedName>
</protein>
<dbReference type="AlphaFoldDB" id="A0A830CVY7"/>
<feature type="region of interest" description="Disordered" evidence="4">
    <location>
        <begin position="779"/>
        <end position="802"/>
    </location>
</feature>
<comment type="subcellular location">
    <subcellularLocation>
        <location evidence="1">Nucleus</location>
    </subcellularLocation>
</comment>
<proteinExistence type="inferred from homology"/>
<name>A0A830CVY7_9LAMI</name>
<dbReference type="InterPro" id="IPR012583">
    <property type="entry name" value="RIX1_N"/>
</dbReference>
<dbReference type="Pfam" id="PF08167">
    <property type="entry name" value="RIX1"/>
    <property type="match status" value="1"/>
</dbReference>
<dbReference type="Proteomes" id="UP000653305">
    <property type="component" value="Unassembled WGS sequence"/>
</dbReference>
<dbReference type="OrthoDB" id="20900at2759"/>
<feature type="region of interest" description="Disordered" evidence="4">
    <location>
        <begin position="636"/>
        <end position="684"/>
    </location>
</feature>
<evidence type="ECO:0000256" key="3">
    <source>
        <dbReference type="ARBA" id="ARBA00023242"/>
    </source>
</evidence>
<dbReference type="GO" id="GO:0006364">
    <property type="term" value="P:rRNA processing"/>
    <property type="evidence" value="ECO:0007669"/>
    <property type="project" value="TreeGrafter"/>
</dbReference>
<comment type="caution">
    <text evidence="6">The sequence shown here is derived from an EMBL/GenBank/DDBJ whole genome shotgun (WGS) entry which is preliminary data.</text>
</comment>
<accession>A0A830CVY7</accession>
<organism evidence="6 7">
    <name type="scientific">Phtheirospermum japonicum</name>
    <dbReference type="NCBI Taxonomy" id="374723"/>
    <lineage>
        <taxon>Eukaryota</taxon>
        <taxon>Viridiplantae</taxon>
        <taxon>Streptophyta</taxon>
        <taxon>Embryophyta</taxon>
        <taxon>Tracheophyta</taxon>
        <taxon>Spermatophyta</taxon>
        <taxon>Magnoliopsida</taxon>
        <taxon>eudicotyledons</taxon>
        <taxon>Gunneridae</taxon>
        <taxon>Pentapetalae</taxon>
        <taxon>asterids</taxon>
        <taxon>lamiids</taxon>
        <taxon>Lamiales</taxon>
        <taxon>Orobanchaceae</taxon>
        <taxon>Orobanchaceae incertae sedis</taxon>
        <taxon>Phtheirospermum</taxon>
    </lineage>
</organism>
<keyword evidence="7" id="KW-1185">Reference proteome</keyword>
<keyword evidence="3" id="KW-0539">Nucleus</keyword>
<dbReference type="EMBL" id="BMAC01000805">
    <property type="protein sequence ID" value="GFQ03160.1"/>
    <property type="molecule type" value="Genomic_DNA"/>
</dbReference>
<evidence type="ECO:0000259" key="5">
    <source>
        <dbReference type="Pfam" id="PF08167"/>
    </source>
</evidence>
<reference evidence="6" key="1">
    <citation type="submission" date="2020-07" db="EMBL/GenBank/DDBJ databases">
        <title>Ethylene signaling mediates host invasion by parasitic plants.</title>
        <authorList>
            <person name="Yoshida S."/>
        </authorList>
    </citation>
    <scope>NUCLEOTIDE SEQUENCE</scope>
    <source>
        <strain evidence="6">Okayama</strain>
    </source>
</reference>
<dbReference type="PANTHER" id="PTHR34105:SF1">
    <property type="entry name" value="PROLINE-, GLUTAMIC ACID- AND LEUCINE-RICH PROTEIN 1"/>
    <property type="match status" value="1"/>
</dbReference>
<gene>
    <name evidence="6" type="ORF">PHJA_002459800</name>
</gene>
<evidence type="ECO:0000256" key="2">
    <source>
        <dbReference type="ARBA" id="ARBA00010511"/>
    </source>
</evidence>
<evidence type="ECO:0000256" key="1">
    <source>
        <dbReference type="ARBA" id="ARBA00004123"/>
    </source>
</evidence>
<dbReference type="InterPro" id="IPR016024">
    <property type="entry name" value="ARM-type_fold"/>
</dbReference>
<evidence type="ECO:0000313" key="6">
    <source>
        <dbReference type="EMBL" id="GFQ03160.1"/>
    </source>
</evidence>
<dbReference type="SUPFAM" id="SSF48371">
    <property type="entry name" value="ARM repeat"/>
    <property type="match status" value="1"/>
</dbReference>